<reference evidence="2" key="1">
    <citation type="submission" date="2021-02" db="EMBL/GenBank/DDBJ databases">
        <authorList>
            <person name="Dougan E. K."/>
            <person name="Rhodes N."/>
            <person name="Thang M."/>
            <person name="Chan C."/>
        </authorList>
    </citation>
    <scope>NUCLEOTIDE SEQUENCE</scope>
</reference>
<evidence type="ECO:0000313" key="2">
    <source>
        <dbReference type="EMBL" id="CAE8649245.1"/>
    </source>
</evidence>
<evidence type="ECO:0000256" key="1">
    <source>
        <dbReference type="SAM" id="MobiDB-lite"/>
    </source>
</evidence>
<dbReference type="AlphaFoldDB" id="A0A813IGQ3"/>
<feature type="compositionally biased region" description="Low complexity" evidence="1">
    <location>
        <begin position="93"/>
        <end position="124"/>
    </location>
</feature>
<feature type="compositionally biased region" description="Low complexity" evidence="1">
    <location>
        <begin position="540"/>
        <end position="550"/>
    </location>
</feature>
<feature type="compositionally biased region" description="Low complexity" evidence="1">
    <location>
        <begin position="509"/>
        <end position="521"/>
    </location>
</feature>
<sequence>AAELNLLNDLAAIYDWAGVSGDLRGTLATALGMPTKIRDMVFVSRAAWDLTVGSLTLAGATAADLRTPVPPVQQGRLEVVRRVCLLRCGMPVDTPGSSSASSSSGAGGTSSAAGAQQGASDPGSPAGRKLRLSSVVDQTLDADVVPLGQLAIQAMFTDYETRFGAEPHPDVEPTSDQLSALSQLTKSGSVPYADFSVFGPYGQRLLRKLVFVSFTLSPSGDLQRRELPGPPEFETWWRCWRVYKVAMLLLDVADPERLEAYGEHIRGLRNTYVDSWFLVYQADVRMRSEHFERLRRRLAAKPDFNYSGARPWNAVFAQAVRESEFWATEVKEPAIRWEARGRQQVRSTATGSVPSIVVQEQESQLGGQGGGGAGSIKKSRAKRKHSGDDLSSFDEPAGVYKLSRKGLEICRLFNEGRCGNGKPQSKCTGTPARSHQCNKCDAEPAAVPAAPPAKRPKSSPFSAFPPVSHSEGEFVPPSPSRRQASTAASSSSAGTAAKGAKGKDPTGPPKSSSKAVSTASKFGPAVPTSKRMSAPLNKFSPSPKVSVPTPKRGRVDRVSDPWTGGVYGCWNIPPSRDAQRLRVLRFVILNTPPGTIFCLRQGDGPGPLRSFEKQEGLDQSSLSPSEWLELKQANLTVWRSAEAFHTMHHLGRAFILEHPAPSPGGVSLFRTEAMQNVARLRGVKFVEFHQCPFGAETARPTRFLYYGLDLSALGEHKCTHPVHPWTDLTGQTYRAAHERLQGPTRALAASPGRLNQELANQISCMWDTRDRLRREAELAAEVIP</sequence>
<feature type="non-terminal residue" evidence="2">
    <location>
        <position position="1"/>
    </location>
</feature>
<name>A0A813IGQ3_POLGL</name>
<accession>A0A813IGQ3</accession>
<protein>
    <submittedName>
        <fullName evidence="2">Uncharacterized protein</fullName>
    </submittedName>
</protein>
<organism evidence="2 3">
    <name type="scientific">Polarella glacialis</name>
    <name type="common">Dinoflagellate</name>
    <dbReference type="NCBI Taxonomy" id="89957"/>
    <lineage>
        <taxon>Eukaryota</taxon>
        <taxon>Sar</taxon>
        <taxon>Alveolata</taxon>
        <taxon>Dinophyceae</taxon>
        <taxon>Suessiales</taxon>
        <taxon>Suessiaceae</taxon>
        <taxon>Polarella</taxon>
    </lineage>
</organism>
<comment type="caution">
    <text evidence="2">The sequence shown here is derived from an EMBL/GenBank/DDBJ whole genome shotgun (WGS) entry which is preliminary data.</text>
</comment>
<feature type="region of interest" description="Disordered" evidence="1">
    <location>
        <begin position="93"/>
        <end position="129"/>
    </location>
</feature>
<evidence type="ECO:0000313" key="3">
    <source>
        <dbReference type="Proteomes" id="UP000626109"/>
    </source>
</evidence>
<feature type="compositionally biased region" description="Low complexity" evidence="1">
    <location>
        <begin position="480"/>
        <end position="499"/>
    </location>
</feature>
<dbReference type="Proteomes" id="UP000626109">
    <property type="component" value="Unassembled WGS sequence"/>
</dbReference>
<feature type="region of interest" description="Disordered" evidence="1">
    <location>
        <begin position="445"/>
        <end position="557"/>
    </location>
</feature>
<proteinExistence type="predicted"/>
<feature type="region of interest" description="Disordered" evidence="1">
    <location>
        <begin position="360"/>
        <end position="395"/>
    </location>
</feature>
<gene>
    <name evidence="2" type="ORF">PGLA2088_LOCUS7258</name>
</gene>
<dbReference type="EMBL" id="CAJNNW010007430">
    <property type="protein sequence ID" value="CAE8649245.1"/>
    <property type="molecule type" value="Genomic_DNA"/>
</dbReference>